<evidence type="ECO:0000313" key="2">
    <source>
        <dbReference type="EMBL" id="SDJ76599.1"/>
    </source>
</evidence>
<dbReference type="PATRIC" id="fig|47500.8.peg.5150"/>
<dbReference type="GeneID" id="42309191"/>
<dbReference type="OrthoDB" id="2474186at2"/>
<reference evidence="1 3" key="1">
    <citation type="submission" date="2015-07" db="EMBL/GenBank/DDBJ databases">
        <title>Fjat-14205 dsm 2895.</title>
        <authorList>
            <person name="Liu B."/>
            <person name="Wang J."/>
            <person name="Zhu Y."/>
            <person name="Liu G."/>
            <person name="Chen Q."/>
            <person name="Chen Z."/>
            <person name="Lan J."/>
            <person name="Che J."/>
            <person name="Ge C."/>
            <person name="Shi H."/>
            <person name="Pan Z."/>
            <person name="Liu X."/>
        </authorList>
    </citation>
    <scope>NUCLEOTIDE SEQUENCE [LARGE SCALE GENOMIC DNA]</scope>
    <source>
        <strain evidence="1 3">DSM 2895</strain>
    </source>
</reference>
<evidence type="ECO:0000313" key="3">
    <source>
        <dbReference type="Proteomes" id="UP000037269"/>
    </source>
</evidence>
<gene>
    <name evidence="1" type="ORF">AF333_29105</name>
    <name evidence="2" type="ORF">SAMN04487909_1287</name>
</gene>
<dbReference type="Proteomes" id="UP000182836">
    <property type="component" value="Unassembled WGS sequence"/>
</dbReference>
<protein>
    <submittedName>
        <fullName evidence="1">Uncharacterized protein</fullName>
    </submittedName>
</protein>
<dbReference type="EMBL" id="LGUG01000012">
    <property type="protein sequence ID" value="KON90534.1"/>
    <property type="molecule type" value="Genomic_DNA"/>
</dbReference>
<reference evidence="2 4" key="2">
    <citation type="submission" date="2016-10" db="EMBL/GenBank/DDBJ databases">
        <authorList>
            <person name="de Groot N.N."/>
        </authorList>
    </citation>
    <scope>NUCLEOTIDE SEQUENCE [LARGE SCALE GENOMIC DNA]</scope>
    <source>
        <strain evidence="2 4">DSM 2895</strain>
    </source>
</reference>
<dbReference type="Proteomes" id="UP000037269">
    <property type="component" value="Unassembled WGS sequence"/>
</dbReference>
<keyword evidence="3" id="KW-1185">Reference proteome</keyword>
<dbReference type="EMBL" id="FNED01000028">
    <property type="protein sequence ID" value="SDJ76599.1"/>
    <property type="molecule type" value="Genomic_DNA"/>
</dbReference>
<evidence type="ECO:0000313" key="1">
    <source>
        <dbReference type="EMBL" id="KON90534.1"/>
    </source>
</evidence>
<sequence>MDKAYLERVAADLYTRASTIILNGEQTLPIQNVWRIENHVFVQAALIKNISRITSIKLLDEQGSLITERKANINVPDEQTLAFTFQFEVKGGEINAVRS</sequence>
<dbReference type="AlphaFoldDB" id="A0A0D1YNP9"/>
<organism evidence="1 3">
    <name type="scientific">Aneurinibacillus migulanus</name>
    <name type="common">Bacillus migulanus</name>
    <dbReference type="NCBI Taxonomy" id="47500"/>
    <lineage>
        <taxon>Bacteria</taxon>
        <taxon>Bacillati</taxon>
        <taxon>Bacillota</taxon>
        <taxon>Bacilli</taxon>
        <taxon>Bacillales</taxon>
        <taxon>Paenibacillaceae</taxon>
        <taxon>Aneurinibacillus group</taxon>
        <taxon>Aneurinibacillus</taxon>
    </lineage>
</organism>
<dbReference type="RefSeq" id="WP_043063217.1">
    <property type="nucleotide sequence ID" value="NZ_BJOA01000092.1"/>
</dbReference>
<evidence type="ECO:0000313" key="4">
    <source>
        <dbReference type="Proteomes" id="UP000182836"/>
    </source>
</evidence>
<proteinExistence type="predicted"/>
<dbReference type="STRING" id="47500.AF333_29105"/>
<accession>A0A0D1YNP9</accession>
<name>A0A0D1YNP9_ANEMI</name>